<dbReference type="Gene3D" id="1.10.357.10">
    <property type="entry name" value="Tetracycline Repressor, domain 2"/>
    <property type="match status" value="1"/>
</dbReference>
<dbReference type="PANTHER" id="PTHR30055:SF234">
    <property type="entry name" value="HTH-TYPE TRANSCRIPTIONAL REGULATOR BETI"/>
    <property type="match status" value="1"/>
</dbReference>
<evidence type="ECO:0000313" key="6">
    <source>
        <dbReference type="Proteomes" id="UP000194360"/>
    </source>
</evidence>
<sequence>MEVIAEVGLSSASFARIADRAGVSSTRMISYHFADRDELIEAVFSDVFRRAGEFIEPFVVAHEDPAGQITGLIEGNARFAVQHPTAVLASGEIWASHRRPDGSRRYGVDVHDLELDVVGQILAAGQEAGQFRQFDVHLMALTLRHALNGLMELVAVSPDVDVEHHIDEHVATFGRALRT</sequence>
<organism evidence="5 6">
    <name type="scientific">Pseudonocardia autotrophica</name>
    <name type="common">Amycolata autotrophica</name>
    <name type="synonym">Nocardia autotrophica</name>
    <dbReference type="NCBI Taxonomy" id="2074"/>
    <lineage>
        <taxon>Bacteria</taxon>
        <taxon>Bacillati</taxon>
        <taxon>Actinomycetota</taxon>
        <taxon>Actinomycetes</taxon>
        <taxon>Pseudonocardiales</taxon>
        <taxon>Pseudonocardiaceae</taxon>
        <taxon>Pseudonocardia</taxon>
    </lineage>
</organism>
<gene>
    <name evidence="5" type="ORF">BG845_00951</name>
</gene>
<dbReference type="SUPFAM" id="SSF48498">
    <property type="entry name" value="Tetracyclin repressor-like, C-terminal domain"/>
    <property type="match status" value="1"/>
</dbReference>
<comment type="caution">
    <text evidence="5">The sequence shown here is derived from an EMBL/GenBank/DDBJ whole genome shotgun (WGS) entry which is preliminary data.</text>
</comment>
<dbReference type="InterPro" id="IPR009057">
    <property type="entry name" value="Homeodomain-like_sf"/>
</dbReference>
<dbReference type="SUPFAM" id="SSF46689">
    <property type="entry name" value="Homeodomain-like"/>
    <property type="match status" value="1"/>
</dbReference>
<evidence type="ECO:0000256" key="1">
    <source>
        <dbReference type="ARBA" id="ARBA00023015"/>
    </source>
</evidence>
<dbReference type="Pfam" id="PF00440">
    <property type="entry name" value="TetR_N"/>
    <property type="match status" value="1"/>
</dbReference>
<keyword evidence="2" id="KW-0238">DNA-binding</keyword>
<keyword evidence="1" id="KW-0805">Transcription regulation</keyword>
<dbReference type="GO" id="GO:0000976">
    <property type="term" value="F:transcription cis-regulatory region binding"/>
    <property type="evidence" value="ECO:0007669"/>
    <property type="project" value="TreeGrafter"/>
</dbReference>
<evidence type="ECO:0000259" key="4">
    <source>
        <dbReference type="Pfam" id="PF00440"/>
    </source>
</evidence>
<dbReference type="PANTHER" id="PTHR30055">
    <property type="entry name" value="HTH-TYPE TRANSCRIPTIONAL REGULATOR RUTR"/>
    <property type="match status" value="1"/>
</dbReference>
<dbReference type="InterPro" id="IPR050109">
    <property type="entry name" value="HTH-type_TetR-like_transc_reg"/>
</dbReference>
<feature type="domain" description="HTH tetR-type" evidence="4">
    <location>
        <begin position="1"/>
        <end position="43"/>
    </location>
</feature>
<evidence type="ECO:0000313" key="5">
    <source>
        <dbReference type="EMBL" id="OSY42710.1"/>
    </source>
</evidence>
<keyword evidence="6" id="KW-1185">Reference proteome</keyword>
<accession>A0A1Y2N5G8</accession>
<proteinExistence type="predicted"/>
<protein>
    <submittedName>
        <fullName evidence="5">Transcriptional regulator BetI</fullName>
    </submittedName>
</protein>
<dbReference type="GO" id="GO:0003700">
    <property type="term" value="F:DNA-binding transcription factor activity"/>
    <property type="evidence" value="ECO:0007669"/>
    <property type="project" value="TreeGrafter"/>
</dbReference>
<dbReference type="STRING" id="2074.BG845_00951"/>
<dbReference type="Proteomes" id="UP000194360">
    <property type="component" value="Unassembled WGS sequence"/>
</dbReference>
<evidence type="ECO:0000256" key="3">
    <source>
        <dbReference type="ARBA" id="ARBA00023163"/>
    </source>
</evidence>
<reference evidence="5 6" key="1">
    <citation type="submission" date="2016-09" db="EMBL/GenBank/DDBJ databases">
        <title>Pseudonocardia autotrophica DSM535, a candidate organism with high potential of specific P450 cytochromes.</title>
        <authorList>
            <person name="Grumaz C."/>
            <person name="Vainshtein Y."/>
            <person name="Kirstahler P."/>
            <person name="Sohn K."/>
        </authorList>
    </citation>
    <scope>NUCLEOTIDE SEQUENCE [LARGE SCALE GENOMIC DNA]</scope>
    <source>
        <strain evidence="5 6">DSM 535</strain>
    </source>
</reference>
<name>A0A1Y2N5G8_PSEAH</name>
<dbReference type="InterPro" id="IPR036271">
    <property type="entry name" value="Tet_transcr_reg_TetR-rel_C_sf"/>
</dbReference>
<dbReference type="InterPro" id="IPR001647">
    <property type="entry name" value="HTH_TetR"/>
</dbReference>
<evidence type="ECO:0000256" key="2">
    <source>
        <dbReference type="ARBA" id="ARBA00023125"/>
    </source>
</evidence>
<dbReference type="Gene3D" id="1.10.10.60">
    <property type="entry name" value="Homeodomain-like"/>
    <property type="match status" value="1"/>
</dbReference>
<keyword evidence="3" id="KW-0804">Transcription</keyword>
<dbReference type="EMBL" id="MIGB01000004">
    <property type="protein sequence ID" value="OSY42710.1"/>
    <property type="molecule type" value="Genomic_DNA"/>
</dbReference>
<dbReference type="AlphaFoldDB" id="A0A1Y2N5G8"/>